<keyword evidence="9" id="KW-1003">Cell membrane</keyword>
<dbReference type="CDD" id="cd04606">
    <property type="entry name" value="CBS_pair_Mg_transporter"/>
    <property type="match status" value="1"/>
</dbReference>
<dbReference type="Pfam" id="PF03448">
    <property type="entry name" value="MgtE_N"/>
    <property type="match status" value="1"/>
</dbReference>
<feature type="transmembrane region" description="Helical" evidence="9">
    <location>
        <begin position="315"/>
        <end position="336"/>
    </location>
</feature>
<reference evidence="11 12" key="1">
    <citation type="journal article" date="2014" name="Int. J. Syst. Evol. Microbiol.">
        <title>Complete genome sequence of Corynebacterium casei LMG S-19264T (=DSM 44701T), isolated from a smear-ripened cheese.</title>
        <authorList>
            <consortium name="US DOE Joint Genome Institute (JGI-PGF)"/>
            <person name="Walter F."/>
            <person name="Albersmeier A."/>
            <person name="Kalinowski J."/>
            <person name="Ruckert C."/>
        </authorList>
    </citation>
    <scope>NUCLEOTIDE SEQUENCE [LARGE SCALE GENOMIC DNA]</scope>
    <source>
        <strain evidence="11 12">CGMCC 1.15896</strain>
    </source>
</reference>
<dbReference type="InterPro" id="IPR006668">
    <property type="entry name" value="Mg_transptr_MgtE_intracell_dom"/>
</dbReference>
<feature type="transmembrane region" description="Helical" evidence="9">
    <location>
        <begin position="421"/>
        <end position="444"/>
    </location>
</feature>
<dbReference type="Pfam" id="PF00571">
    <property type="entry name" value="CBS"/>
    <property type="match status" value="2"/>
</dbReference>
<evidence type="ECO:0000256" key="5">
    <source>
        <dbReference type="ARBA" id="ARBA00022842"/>
    </source>
</evidence>
<dbReference type="SMART" id="SM00924">
    <property type="entry name" value="MgtE_N"/>
    <property type="match status" value="1"/>
</dbReference>
<evidence type="ECO:0000256" key="7">
    <source>
        <dbReference type="ARBA" id="ARBA00023136"/>
    </source>
</evidence>
<sequence>MTFDTLAQDLAMENGVGNATNREFLATQHAADIAQFLTEHDADIDWRVLDLLELQRQAEVLGYLDREVQVELAKSAPRARLAAIVTEMDSDDRADLFNALSEEEQEALLPALAQAEREDIRRLAGYKEGTAGAIMTSDYAVLTPDITARQALDKLRLEAPDKETIYRAYVIDPERKLIGSVRLQDLILVAPATRIEKVMERNTLAVSVDEDQESVAQKIARYDRLALPVVDADGRIVGIVTHDDAIDVITQEATEDFHKSGTVRGLGESVRDAGIFILYRARVAWLVLLVFGNIFSGAGIAYFEDTIASHLALLFFLPLLIASGGNAGAQAATLMVRAIATGDVRTADWGKMLGRETLVAGLLGLTMALAIYGIGVWRGGPEIAVVVSVSMIIIVLVGSLIGMTLPFILTRFRMDPATASGPLVTSIADAVGVLIYFAIATAWLL</sequence>
<dbReference type="AlphaFoldDB" id="A0A916VVD2"/>
<gene>
    <name evidence="11" type="ORF">GCM10011499_06750</name>
</gene>
<dbReference type="Pfam" id="PF01769">
    <property type="entry name" value="MgtE"/>
    <property type="match status" value="1"/>
</dbReference>
<comment type="function">
    <text evidence="9">Acts as a magnesium transporter.</text>
</comment>
<comment type="subunit">
    <text evidence="9">Homodimer.</text>
</comment>
<dbReference type="SUPFAM" id="SSF54631">
    <property type="entry name" value="CBS-domain pair"/>
    <property type="match status" value="1"/>
</dbReference>
<protein>
    <recommendedName>
        <fullName evidence="9">Magnesium transporter MgtE</fullName>
    </recommendedName>
</protein>
<evidence type="ECO:0000256" key="1">
    <source>
        <dbReference type="ARBA" id="ARBA00004141"/>
    </source>
</evidence>
<dbReference type="SMART" id="SM00116">
    <property type="entry name" value="CBS"/>
    <property type="match status" value="2"/>
</dbReference>
<comment type="caution">
    <text evidence="11">The sequence shown here is derived from an EMBL/GenBank/DDBJ whole genome shotgun (WGS) entry which is preliminary data.</text>
</comment>
<dbReference type="PROSITE" id="PS51371">
    <property type="entry name" value="CBS"/>
    <property type="match status" value="2"/>
</dbReference>
<dbReference type="NCBIfam" id="TIGR00400">
    <property type="entry name" value="mgtE"/>
    <property type="match status" value="1"/>
</dbReference>
<evidence type="ECO:0000256" key="6">
    <source>
        <dbReference type="ARBA" id="ARBA00022989"/>
    </source>
</evidence>
<dbReference type="Gene3D" id="1.10.357.20">
    <property type="entry name" value="SLC41 divalent cation transporters, integral membrane domain"/>
    <property type="match status" value="1"/>
</dbReference>
<evidence type="ECO:0000313" key="12">
    <source>
        <dbReference type="Proteomes" id="UP000596977"/>
    </source>
</evidence>
<keyword evidence="3 9" id="KW-0813">Transport</keyword>
<keyword evidence="6 9" id="KW-1133">Transmembrane helix</keyword>
<evidence type="ECO:0000256" key="3">
    <source>
        <dbReference type="ARBA" id="ARBA00022448"/>
    </source>
</evidence>
<dbReference type="InterPro" id="IPR038076">
    <property type="entry name" value="MgtE_N_sf"/>
</dbReference>
<evidence type="ECO:0000256" key="9">
    <source>
        <dbReference type="RuleBase" id="RU362011"/>
    </source>
</evidence>
<dbReference type="InterPro" id="IPR046342">
    <property type="entry name" value="CBS_dom_sf"/>
</dbReference>
<feature type="domain" description="CBS" evidence="10">
    <location>
        <begin position="135"/>
        <end position="197"/>
    </location>
</feature>
<dbReference type="RefSeq" id="WP_127073303.1">
    <property type="nucleotide sequence ID" value="NZ_BMKB01000001.1"/>
</dbReference>
<dbReference type="PANTHER" id="PTHR43773:SF1">
    <property type="entry name" value="MAGNESIUM TRANSPORTER MGTE"/>
    <property type="match status" value="1"/>
</dbReference>
<evidence type="ECO:0000256" key="4">
    <source>
        <dbReference type="ARBA" id="ARBA00022692"/>
    </source>
</evidence>
<accession>A0A916VVD2</accession>
<keyword evidence="12" id="KW-1185">Reference proteome</keyword>
<name>A0A916VVD2_9HYPH</name>
<proteinExistence type="inferred from homology"/>
<dbReference type="Gene3D" id="3.10.580.10">
    <property type="entry name" value="CBS-domain"/>
    <property type="match status" value="1"/>
</dbReference>
<evidence type="ECO:0000259" key="10">
    <source>
        <dbReference type="PROSITE" id="PS51371"/>
    </source>
</evidence>
<evidence type="ECO:0000313" key="11">
    <source>
        <dbReference type="EMBL" id="GGA39939.1"/>
    </source>
</evidence>
<dbReference type="GO" id="GO:0046872">
    <property type="term" value="F:metal ion binding"/>
    <property type="evidence" value="ECO:0007669"/>
    <property type="project" value="UniProtKB-KW"/>
</dbReference>
<dbReference type="OrthoDB" id="9790355at2"/>
<dbReference type="PANTHER" id="PTHR43773">
    <property type="entry name" value="MAGNESIUM TRANSPORTER MGTE"/>
    <property type="match status" value="1"/>
</dbReference>
<keyword evidence="4 9" id="KW-0812">Transmembrane</keyword>
<dbReference type="SUPFAM" id="SSF158791">
    <property type="entry name" value="MgtE N-terminal domain-like"/>
    <property type="match status" value="1"/>
</dbReference>
<feature type="transmembrane region" description="Helical" evidence="9">
    <location>
        <begin position="383"/>
        <end position="409"/>
    </location>
</feature>
<organism evidence="11 12">
    <name type="scientific">Pelagibacterium lentulum</name>
    <dbReference type="NCBI Taxonomy" id="2029865"/>
    <lineage>
        <taxon>Bacteria</taxon>
        <taxon>Pseudomonadati</taxon>
        <taxon>Pseudomonadota</taxon>
        <taxon>Alphaproteobacteria</taxon>
        <taxon>Hyphomicrobiales</taxon>
        <taxon>Devosiaceae</taxon>
        <taxon>Pelagibacterium</taxon>
    </lineage>
</organism>
<dbReference type="EMBL" id="BMKB01000001">
    <property type="protein sequence ID" value="GGA39939.1"/>
    <property type="molecule type" value="Genomic_DNA"/>
</dbReference>
<dbReference type="InterPro" id="IPR006669">
    <property type="entry name" value="MgtE_transporter"/>
</dbReference>
<dbReference type="Gene3D" id="1.25.60.10">
    <property type="entry name" value="MgtE N-terminal domain-like"/>
    <property type="match status" value="1"/>
</dbReference>
<dbReference type="SUPFAM" id="SSF161093">
    <property type="entry name" value="MgtE membrane domain-like"/>
    <property type="match status" value="1"/>
</dbReference>
<evidence type="ECO:0000256" key="2">
    <source>
        <dbReference type="ARBA" id="ARBA00009749"/>
    </source>
</evidence>
<keyword evidence="9" id="KW-0479">Metal-binding</keyword>
<dbReference type="InterPro" id="IPR000644">
    <property type="entry name" value="CBS_dom"/>
</dbReference>
<dbReference type="InterPro" id="IPR036739">
    <property type="entry name" value="SLC41_membr_dom_sf"/>
</dbReference>
<keyword evidence="5 9" id="KW-0460">Magnesium</keyword>
<keyword evidence="8" id="KW-0129">CBS domain</keyword>
<comment type="similarity">
    <text evidence="2 9">Belongs to the SLC41A transporter family.</text>
</comment>
<comment type="subcellular location">
    <subcellularLocation>
        <location evidence="9">Cell membrane</location>
        <topology evidence="9">Multi-pass membrane protein</topology>
    </subcellularLocation>
    <subcellularLocation>
        <location evidence="1">Membrane</location>
        <topology evidence="1">Multi-pass membrane protein</topology>
    </subcellularLocation>
</comment>
<keyword evidence="7 9" id="KW-0472">Membrane</keyword>
<feature type="transmembrane region" description="Helical" evidence="9">
    <location>
        <begin position="357"/>
        <end position="377"/>
    </location>
</feature>
<dbReference type="InterPro" id="IPR006667">
    <property type="entry name" value="SLC41_membr_dom"/>
</dbReference>
<feature type="transmembrane region" description="Helical" evidence="9">
    <location>
        <begin position="283"/>
        <end position="303"/>
    </location>
</feature>
<evidence type="ECO:0000256" key="8">
    <source>
        <dbReference type="PROSITE-ProRule" id="PRU00703"/>
    </source>
</evidence>
<feature type="domain" description="CBS" evidence="10">
    <location>
        <begin position="199"/>
        <end position="255"/>
    </location>
</feature>
<dbReference type="GO" id="GO:0005886">
    <property type="term" value="C:plasma membrane"/>
    <property type="evidence" value="ECO:0007669"/>
    <property type="project" value="UniProtKB-SubCell"/>
</dbReference>
<dbReference type="GO" id="GO:0015095">
    <property type="term" value="F:magnesium ion transmembrane transporter activity"/>
    <property type="evidence" value="ECO:0007669"/>
    <property type="project" value="UniProtKB-UniRule"/>
</dbReference>
<dbReference type="Proteomes" id="UP000596977">
    <property type="component" value="Unassembled WGS sequence"/>
</dbReference>